<evidence type="ECO:0000256" key="1">
    <source>
        <dbReference type="SAM" id="Phobius"/>
    </source>
</evidence>
<sequence length="75" mass="7740">MVVSGHGAACSVVAVLSMRCCTYGVIAAIMTAGRPRVMPGGVGTRCYRTSRRAKTIRMPLCSSGMVDGSMGKVAT</sequence>
<evidence type="ECO:0000313" key="2">
    <source>
        <dbReference type="EMBL" id="MBW76576.1"/>
    </source>
</evidence>
<reference evidence="2" key="1">
    <citation type="submission" date="2018-01" db="EMBL/GenBank/DDBJ databases">
        <title>An insight into the sialome of Amazonian anophelines.</title>
        <authorList>
            <person name="Ribeiro J.M."/>
            <person name="Scarpassa V."/>
            <person name="Calvo E."/>
        </authorList>
    </citation>
    <scope>NUCLEOTIDE SEQUENCE</scope>
</reference>
<dbReference type="EMBL" id="GGFL01012398">
    <property type="protein sequence ID" value="MBW76576.1"/>
    <property type="molecule type" value="Transcribed_RNA"/>
</dbReference>
<proteinExistence type="predicted"/>
<feature type="transmembrane region" description="Helical" evidence="1">
    <location>
        <begin position="6"/>
        <end position="29"/>
    </location>
</feature>
<accession>A0A2M4DGB9</accession>
<keyword evidence="1" id="KW-0472">Membrane</keyword>
<organism evidence="2">
    <name type="scientific">Anopheles darlingi</name>
    <name type="common">Mosquito</name>
    <dbReference type="NCBI Taxonomy" id="43151"/>
    <lineage>
        <taxon>Eukaryota</taxon>
        <taxon>Metazoa</taxon>
        <taxon>Ecdysozoa</taxon>
        <taxon>Arthropoda</taxon>
        <taxon>Hexapoda</taxon>
        <taxon>Insecta</taxon>
        <taxon>Pterygota</taxon>
        <taxon>Neoptera</taxon>
        <taxon>Endopterygota</taxon>
        <taxon>Diptera</taxon>
        <taxon>Nematocera</taxon>
        <taxon>Culicoidea</taxon>
        <taxon>Culicidae</taxon>
        <taxon>Anophelinae</taxon>
        <taxon>Anopheles</taxon>
    </lineage>
</organism>
<keyword evidence="1" id="KW-0812">Transmembrane</keyword>
<protein>
    <submittedName>
        <fullName evidence="2">Putative secreted protein</fullName>
    </submittedName>
</protein>
<dbReference type="AlphaFoldDB" id="A0A2M4DGB9"/>
<keyword evidence="1" id="KW-1133">Transmembrane helix</keyword>
<name>A0A2M4DGB9_ANODA</name>